<name>A0A6N6W5G2_9BURK</name>
<evidence type="ECO:0000313" key="3">
    <source>
        <dbReference type="EMBL" id="KAE8755451.1"/>
    </source>
</evidence>
<accession>A0A6N6W5G2</accession>
<comment type="caution">
    <text evidence="3">The sequence shown here is derived from an EMBL/GenBank/DDBJ whole genome shotgun (WGS) entry which is preliminary data.</text>
</comment>
<dbReference type="OrthoDB" id="5397182at2"/>
<evidence type="ECO:0008006" key="5">
    <source>
        <dbReference type="Google" id="ProtNLM"/>
    </source>
</evidence>
<proteinExistence type="predicted"/>
<feature type="chain" id="PRO_5026678754" description="DUF3300 domain-containing protein" evidence="2">
    <location>
        <begin position="20"/>
        <end position="302"/>
    </location>
</feature>
<dbReference type="AlphaFoldDB" id="A0A6N6W5G2"/>
<reference evidence="3 4" key="1">
    <citation type="journal article" date="2020" name="Int. J. Syst. Evol. Microbiol.">
        <title>Paraburkholderia madseniana sp. nov., a phenolic acid-degrading bacterium isolated from acidic forest soil.</title>
        <authorList>
            <person name="Wilhelm R.C."/>
            <person name="Murphy S.J.L."/>
            <person name="Feriancek N.M."/>
            <person name="Karasz D.C."/>
            <person name="DeRito C.M."/>
            <person name="Newman J.D."/>
            <person name="Buckley D.H."/>
        </authorList>
    </citation>
    <scope>NUCLEOTIDE SEQUENCE [LARGE SCALE GENOMIC DNA]</scope>
    <source>
        <strain evidence="3 4">RP11</strain>
    </source>
</reference>
<feature type="compositionally biased region" description="Basic and acidic residues" evidence="1">
    <location>
        <begin position="277"/>
        <end position="294"/>
    </location>
</feature>
<sequence>MRYLIIALSILLCPAISVRGQISVDVEVPGVNIGINMQSYPELVPVPGYPVYYAPRANSNYFFYDGLYWVYQQDNWYSSNWYNGPWQSVGPMDVPPFVLRIPVGYYREPPAYFRGWSANAPPHWSEHWGRNWEARRSGWDQWDRRAAPRAAPPPDYQRQYSGDRYPRTGEQQYAIRSANYGYQPRDAVTRRDYQQQDNPGSSRAGPQQQAPMQRSSTQELHSQPNQQQLQQRQQQQQQQRQPEHVVQQTPPSQPMHQAQSMQPSSQMQRAQAVPQESGRENKAGEPDKRGENQDGGHIQNRQ</sequence>
<evidence type="ECO:0000256" key="1">
    <source>
        <dbReference type="SAM" id="MobiDB-lite"/>
    </source>
</evidence>
<dbReference type="EMBL" id="VOSW01000088">
    <property type="protein sequence ID" value="KAE8755451.1"/>
    <property type="molecule type" value="Genomic_DNA"/>
</dbReference>
<dbReference type="Proteomes" id="UP000463700">
    <property type="component" value="Unassembled WGS sequence"/>
</dbReference>
<gene>
    <name evidence="3" type="ORF">FSO04_34125</name>
</gene>
<protein>
    <recommendedName>
        <fullName evidence="5">DUF3300 domain-containing protein</fullName>
    </recommendedName>
</protein>
<keyword evidence="2" id="KW-0732">Signal</keyword>
<feature type="signal peptide" evidence="2">
    <location>
        <begin position="1"/>
        <end position="19"/>
    </location>
</feature>
<evidence type="ECO:0000313" key="4">
    <source>
        <dbReference type="Proteomes" id="UP000463700"/>
    </source>
</evidence>
<organism evidence="3 4">
    <name type="scientific">Paraburkholderia madseniana</name>
    <dbReference type="NCBI Taxonomy" id="2599607"/>
    <lineage>
        <taxon>Bacteria</taxon>
        <taxon>Pseudomonadati</taxon>
        <taxon>Pseudomonadota</taxon>
        <taxon>Betaproteobacteria</taxon>
        <taxon>Burkholderiales</taxon>
        <taxon>Burkholderiaceae</taxon>
        <taxon>Paraburkholderia</taxon>
    </lineage>
</organism>
<feature type="compositionally biased region" description="Polar residues" evidence="1">
    <location>
        <begin position="195"/>
        <end position="217"/>
    </location>
</feature>
<feature type="region of interest" description="Disordered" evidence="1">
    <location>
        <begin position="145"/>
        <end position="302"/>
    </location>
</feature>
<evidence type="ECO:0000256" key="2">
    <source>
        <dbReference type="SAM" id="SignalP"/>
    </source>
</evidence>
<dbReference type="RefSeq" id="WP_154565958.1">
    <property type="nucleotide sequence ID" value="NZ_VOSW01000088.1"/>
</dbReference>
<feature type="compositionally biased region" description="Low complexity" evidence="1">
    <location>
        <begin position="218"/>
        <end position="272"/>
    </location>
</feature>